<gene>
    <name evidence="3" type="ORF">SAMN05443637_11546</name>
</gene>
<dbReference type="PANTHER" id="PTHR43615">
    <property type="entry name" value="PHOSPHOENOLPYRUVATE SYNTHASE-RELATED"/>
    <property type="match status" value="1"/>
</dbReference>
<protein>
    <submittedName>
        <fullName evidence="3">Phosphoenolpyruvate synthase</fullName>
    </submittedName>
</protein>
<dbReference type="Gene3D" id="3.30.1490.20">
    <property type="entry name" value="ATP-grasp fold, A domain"/>
    <property type="match status" value="1"/>
</dbReference>
<evidence type="ECO:0000259" key="1">
    <source>
        <dbReference type="Pfam" id="PF00391"/>
    </source>
</evidence>
<reference evidence="3 4" key="1">
    <citation type="submission" date="2016-11" db="EMBL/GenBank/DDBJ databases">
        <authorList>
            <person name="Jaros S."/>
            <person name="Januszkiewicz K."/>
            <person name="Wedrychowicz H."/>
        </authorList>
    </citation>
    <scope>NUCLEOTIDE SEQUENCE [LARGE SCALE GENOMIC DNA]</scope>
    <source>
        <strain evidence="3 4">DSM 43832</strain>
    </source>
</reference>
<dbReference type="RefSeq" id="WP_073458517.1">
    <property type="nucleotide sequence ID" value="NZ_FRAP01000015.1"/>
</dbReference>
<feature type="domain" description="Pyruvate phosphate dikinase AMP/ATP-binding" evidence="2">
    <location>
        <begin position="34"/>
        <end position="333"/>
    </location>
</feature>
<dbReference type="InterPro" id="IPR013815">
    <property type="entry name" value="ATP_grasp_subdomain_1"/>
</dbReference>
<evidence type="ECO:0000259" key="2">
    <source>
        <dbReference type="Pfam" id="PF01326"/>
    </source>
</evidence>
<dbReference type="GO" id="GO:0005524">
    <property type="term" value="F:ATP binding"/>
    <property type="evidence" value="ECO:0007669"/>
    <property type="project" value="InterPro"/>
</dbReference>
<dbReference type="InterPro" id="IPR002192">
    <property type="entry name" value="PPDK_AMP/ATP-bd"/>
</dbReference>
<evidence type="ECO:0000313" key="4">
    <source>
        <dbReference type="Proteomes" id="UP000184363"/>
    </source>
</evidence>
<dbReference type="STRING" id="1848.SAMN05443637_11546"/>
<proteinExistence type="predicted"/>
<dbReference type="Gene3D" id="3.50.30.10">
    <property type="entry name" value="Phosphohistidine domain"/>
    <property type="match status" value="1"/>
</dbReference>
<dbReference type="SUPFAM" id="SSF56059">
    <property type="entry name" value="Glutathione synthetase ATP-binding domain-like"/>
    <property type="match status" value="1"/>
</dbReference>
<evidence type="ECO:0000313" key="3">
    <source>
        <dbReference type="EMBL" id="SHK95920.1"/>
    </source>
</evidence>
<organism evidence="3 4">
    <name type="scientific">Pseudonocardia thermophila</name>
    <dbReference type="NCBI Taxonomy" id="1848"/>
    <lineage>
        <taxon>Bacteria</taxon>
        <taxon>Bacillati</taxon>
        <taxon>Actinomycetota</taxon>
        <taxon>Actinomycetes</taxon>
        <taxon>Pseudonocardiales</taxon>
        <taxon>Pseudonocardiaceae</taxon>
        <taxon>Pseudonocardia</taxon>
    </lineage>
</organism>
<dbReference type="AlphaFoldDB" id="A0A1M6WQ79"/>
<dbReference type="Pfam" id="PF00391">
    <property type="entry name" value="PEP-utilizers"/>
    <property type="match status" value="1"/>
</dbReference>
<dbReference type="PANTHER" id="PTHR43615:SF1">
    <property type="entry name" value="PPDK_N DOMAIN-CONTAINING PROTEIN"/>
    <property type="match status" value="1"/>
</dbReference>
<dbReference type="Pfam" id="PF01326">
    <property type="entry name" value="PPDK_N"/>
    <property type="match status" value="1"/>
</dbReference>
<dbReference type="SUPFAM" id="SSF52009">
    <property type="entry name" value="Phosphohistidine domain"/>
    <property type="match status" value="1"/>
</dbReference>
<keyword evidence="3" id="KW-0670">Pyruvate</keyword>
<accession>A0A1M6WQ79</accession>
<sequence length="924" mass="103746">MTTMSSPGQTSESTQALVVPLAAARDGLVPDREQFGGKALHLMRLVREGFDVPPGFTITVAAYHRFVAAHDLQRRIEKIASDFAYDAPERLEQQAAEIREMILAPAFPEDLRAEILDAYPGLGRGLVAVRSSGTAEDMADASFAGQHDTYLDITGDDALLEAVQRCWASMWTTRAVAYRRESDIPVADLGLAVVVQRMVDAEVAGVMFTANPVTGATDEVVINASWGLGEAVVSGLVTPDQATVKKKSLRIKHRELGSKEHQVVRDPKTGVGTVHVETEPGKRNAWALSEEQIRELTRLGIRIEKRSERMPQDIEWALQDGRFYVLQARDITGVELTWDEDLEQWQDLPDDPDVVWSRGFADEYWTGAVTPLFYSWYAASMTDAHVRVVKEWGYREFANVPRHRYHRGEVYINSEYQKKQVLYTTPPQFRAPMVTYLPQQDQKEAVEAPLNLVKYLKMLARIELITDEGMFKWIDNGDAVTVKDMPFGKALTKEDWAALSGHELKRAIAKYREFASDLHQQHWSGFFIHAPNAITGLSLMLDKWYDGDNPTIFVDLVSGLPERTVTMEENHTLWRIAEEIRKSPVLTDLFHSSREDEFFARAAEIPEGAAVTELYDELVAEHGHRGHADRDIWFPRRADDPSIDYRSVKSLLTSDGSRDPEESERRLAEAREKATKDVIDRLSQQKFGTLKVAAFKKVLAYVHKFLVYRDNQRHFIDRVTYSVRLGFQELGARLRTRGRLKGELDHFFLSEQELFDLLDGDYSPRLIEAKIAGRRAAFDRFDRREINPPYFLKDGEPWVDPDAPEAVAPDDSDGVLQGFGSSRGVATGTARVIRDLKEIDRVQEGDILVTNSTDPAWTPVFMVIKGLVLATGGMLAHGACLSREYNLPAVTVHGALQRIPDGATISVDGTTGVVKILEPTAVAS</sequence>
<dbReference type="Proteomes" id="UP000184363">
    <property type="component" value="Unassembled WGS sequence"/>
</dbReference>
<name>A0A1M6WQ79_PSETH</name>
<dbReference type="InterPro" id="IPR036637">
    <property type="entry name" value="Phosphohistidine_dom_sf"/>
</dbReference>
<keyword evidence="4" id="KW-1185">Reference proteome</keyword>
<feature type="domain" description="PEP-utilising enzyme mobile" evidence="1">
    <location>
        <begin position="843"/>
        <end position="912"/>
    </location>
</feature>
<dbReference type="GO" id="GO:0016301">
    <property type="term" value="F:kinase activity"/>
    <property type="evidence" value="ECO:0007669"/>
    <property type="project" value="InterPro"/>
</dbReference>
<dbReference type="InterPro" id="IPR008279">
    <property type="entry name" value="PEP-util_enz_mobile_dom"/>
</dbReference>
<dbReference type="EMBL" id="FRAP01000015">
    <property type="protein sequence ID" value="SHK95920.1"/>
    <property type="molecule type" value="Genomic_DNA"/>
</dbReference>
<dbReference type="Gene3D" id="3.30.470.20">
    <property type="entry name" value="ATP-grasp fold, B domain"/>
    <property type="match status" value="1"/>
</dbReference>
<dbReference type="InterPro" id="IPR051549">
    <property type="entry name" value="PEP_Utilizing_Enz"/>
</dbReference>
<dbReference type="OrthoDB" id="9765468at2"/>